<keyword evidence="7" id="KW-0449">Lipoprotein</keyword>
<name>R8BK19_PHAM7</name>
<dbReference type="RefSeq" id="XP_007915601.1">
    <property type="nucleotide sequence ID" value="XM_007917410.1"/>
</dbReference>
<dbReference type="GeneID" id="19325353"/>
<dbReference type="EMBL" id="KB933141">
    <property type="protein sequence ID" value="EON99629.1"/>
    <property type="molecule type" value="Genomic_DNA"/>
</dbReference>
<evidence type="ECO:0000256" key="4">
    <source>
        <dbReference type="ARBA" id="ARBA00022729"/>
    </source>
</evidence>
<dbReference type="InterPro" id="IPR046530">
    <property type="entry name" value="BIM1-like_dom"/>
</dbReference>
<organism evidence="10 11">
    <name type="scientific">Phaeoacremonium minimum (strain UCR-PA7)</name>
    <name type="common">Esca disease fungus</name>
    <name type="synonym">Togninia minima</name>
    <dbReference type="NCBI Taxonomy" id="1286976"/>
    <lineage>
        <taxon>Eukaryota</taxon>
        <taxon>Fungi</taxon>
        <taxon>Dikarya</taxon>
        <taxon>Ascomycota</taxon>
        <taxon>Pezizomycotina</taxon>
        <taxon>Sordariomycetes</taxon>
        <taxon>Sordariomycetidae</taxon>
        <taxon>Togniniales</taxon>
        <taxon>Togniniaceae</taxon>
        <taxon>Phaeoacremonium</taxon>
    </lineage>
</organism>
<dbReference type="CDD" id="cd21176">
    <property type="entry name" value="LPMO_auxiliary-like"/>
    <property type="match status" value="1"/>
</dbReference>
<proteinExistence type="predicted"/>
<reference evidence="11" key="1">
    <citation type="journal article" date="2013" name="Genome Announc.">
        <title>Draft genome sequence of the ascomycete Phaeoacremonium aleophilum strain UCR-PA7, a causal agent of the esca disease complex in grapevines.</title>
        <authorList>
            <person name="Blanco-Ulate B."/>
            <person name="Rolshausen P."/>
            <person name="Cantu D."/>
        </authorList>
    </citation>
    <scope>NUCLEOTIDE SEQUENCE [LARGE SCALE GENOMIC DNA]</scope>
    <source>
        <strain evidence="11">UCR-PA7</strain>
    </source>
</reference>
<protein>
    <recommendedName>
        <fullName evidence="9">Copper acquisition factor BIM1-like domain-containing protein</fullName>
    </recommendedName>
</protein>
<dbReference type="PANTHER" id="PTHR34992">
    <property type="entry name" value="HYPHAL ANASTAMOSIS-7 PROTEIN"/>
    <property type="match status" value="1"/>
</dbReference>
<dbReference type="OrthoDB" id="5333578at2759"/>
<feature type="transmembrane region" description="Helical" evidence="8">
    <location>
        <begin position="158"/>
        <end position="176"/>
    </location>
</feature>
<dbReference type="GO" id="GO:0005886">
    <property type="term" value="C:plasma membrane"/>
    <property type="evidence" value="ECO:0007669"/>
    <property type="project" value="UniProtKB-SubCell"/>
</dbReference>
<evidence type="ECO:0000256" key="5">
    <source>
        <dbReference type="ARBA" id="ARBA00023136"/>
    </source>
</evidence>
<sequence length="177" mass="18442">MQQLTYPCAGIGQDVSASNRTAWPVDGGSLKITATHKASDVYIALAFGDSIPKAWYFNHTLTPAPLNQTGAGSFCLPYVPVPSNYNVTDGTTASLQVIMYAFDGATVYGCSDIVFSDSAKLLSSVDCTNMTGVTIEHLVTDDGSESGSSTSGAPRGPLQVYIGVIVALTAVGFSILM</sequence>
<accession>R8BK19</accession>
<keyword evidence="2" id="KW-1003">Cell membrane</keyword>
<evidence type="ECO:0000256" key="6">
    <source>
        <dbReference type="ARBA" id="ARBA00023180"/>
    </source>
</evidence>
<dbReference type="Pfam" id="PF20238">
    <property type="entry name" value="BIM1-like_dom"/>
    <property type="match status" value="1"/>
</dbReference>
<evidence type="ECO:0000313" key="11">
    <source>
        <dbReference type="Proteomes" id="UP000014074"/>
    </source>
</evidence>
<dbReference type="PANTHER" id="PTHR34992:SF1">
    <property type="entry name" value="COPPER ACQUISITION FACTOR BIM1-LIKE DOMAIN-CONTAINING PROTEIN"/>
    <property type="match status" value="1"/>
</dbReference>
<keyword evidence="6" id="KW-0325">Glycoprotein</keyword>
<evidence type="ECO:0000259" key="9">
    <source>
        <dbReference type="Pfam" id="PF20238"/>
    </source>
</evidence>
<dbReference type="AlphaFoldDB" id="R8BK19"/>
<evidence type="ECO:0000313" key="10">
    <source>
        <dbReference type="EMBL" id="EON99629.1"/>
    </source>
</evidence>
<keyword evidence="3" id="KW-0336">GPI-anchor</keyword>
<feature type="domain" description="Copper acquisition factor BIM1-like" evidence="9">
    <location>
        <begin position="3"/>
        <end position="132"/>
    </location>
</feature>
<comment type="subcellular location">
    <subcellularLocation>
        <location evidence="1">Cell membrane</location>
        <topology evidence="1">Lipid-anchor</topology>
        <topology evidence="1">GPI-anchor</topology>
    </subcellularLocation>
</comment>
<evidence type="ECO:0000256" key="1">
    <source>
        <dbReference type="ARBA" id="ARBA00004609"/>
    </source>
</evidence>
<dbReference type="KEGG" id="tmn:UCRPA7_4859"/>
<dbReference type="GO" id="GO:0098552">
    <property type="term" value="C:side of membrane"/>
    <property type="evidence" value="ECO:0007669"/>
    <property type="project" value="UniProtKB-KW"/>
</dbReference>
<dbReference type="Proteomes" id="UP000014074">
    <property type="component" value="Unassembled WGS sequence"/>
</dbReference>
<keyword evidence="5 8" id="KW-0472">Membrane</keyword>
<evidence type="ECO:0000256" key="2">
    <source>
        <dbReference type="ARBA" id="ARBA00022475"/>
    </source>
</evidence>
<evidence type="ECO:0000256" key="8">
    <source>
        <dbReference type="SAM" id="Phobius"/>
    </source>
</evidence>
<keyword evidence="4" id="KW-0732">Signal</keyword>
<dbReference type="HOGENOM" id="CLU_070647_2_1_1"/>
<keyword evidence="8" id="KW-0812">Transmembrane</keyword>
<evidence type="ECO:0000256" key="3">
    <source>
        <dbReference type="ARBA" id="ARBA00022622"/>
    </source>
</evidence>
<keyword evidence="11" id="KW-1185">Reference proteome</keyword>
<gene>
    <name evidence="10" type="ORF">UCRPA7_4859</name>
</gene>
<keyword evidence="8" id="KW-1133">Transmembrane helix</keyword>
<dbReference type="InterPro" id="IPR046936">
    <property type="entry name" value="BIM1-like"/>
</dbReference>
<evidence type="ECO:0000256" key="7">
    <source>
        <dbReference type="ARBA" id="ARBA00023288"/>
    </source>
</evidence>